<evidence type="ECO:0000256" key="2">
    <source>
        <dbReference type="ARBA" id="ARBA00022670"/>
    </source>
</evidence>
<dbReference type="PANTHER" id="PTHR47053">
    <property type="entry name" value="MUREIN DD-ENDOPEPTIDASE MEPH-RELATED"/>
    <property type="match status" value="1"/>
</dbReference>
<dbReference type="InterPro" id="IPR051202">
    <property type="entry name" value="Peptidase_C40"/>
</dbReference>
<evidence type="ECO:0000256" key="5">
    <source>
        <dbReference type="SAM" id="Coils"/>
    </source>
</evidence>
<keyword evidence="4" id="KW-0788">Thiol protease</keyword>
<dbReference type="InterPro" id="IPR000064">
    <property type="entry name" value="NLP_P60_dom"/>
</dbReference>
<reference evidence="8" key="1">
    <citation type="submission" date="2022-10" db="EMBL/GenBank/DDBJ databases">
        <title>Rhodococcus sp.75.</title>
        <authorList>
            <person name="Sun M."/>
        </authorList>
    </citation>
    <scope>NUCLEOTIDE SEQUENCE</scope>
    <source>
        <strain evidence="8">75</strain>
    </source>
</reference>
<dbReference type="PROSITE" id="PS51935">
    <property type="entry name" value="NLPC_P60"/>
    <property type="match status" value="1"/>
</dbReference>
<dbReference type="EMBL" id="CP110615">
    <property type="protein sequence ID" value="UZJ23567.1"/>
    <property type="molecule type" value="Genomic_DNA"/>
</dbReference>
<dbReference type="PANTHER" id="PTHR47053:SF1">
    <property type="entry name" value="MUREIN DD-ENDOPEPTIDASE MEPH-RELATED"/>
    <property type="match status" value="1"/>
</dbReference>
<evidence type="ECO:0000256" key="4">
    <source>
        <dbReference type="ARBA" id="ARBA00022807"/>
    </source>
</evidence>
<evidence type="ECO:0000256" key="3">
    <source>
        <dbReference type="ARBA" id="ARBA00022801"/>
    </source>
</evidence>
<sequence>MASQRLKRGLRGVLATGLVAAGLTVLPVTPALADPTPPANASEAEKQLSDLGHQAEVLTEQMHDAQISLDSANADKATAQGQLGAAQAALSDAQAQQQQYQGTVDTLAAASYQGARLNRLSALMTSRSPQDLLDQMSGLELLASDTSAQLAVFQSASSAATQAQSDAQVATDAAQTAADQASSVQTDIQAKQAALETQTAAVRAAFSRLSVPEQVSYAGTPVPAGYTAPAPGSGSGQGYAALQAALTKIGSPYSWGATGPNSFDCSGLTSWAFAQAGVSIPRSSGAQAGSGAAVSRADLQPGDLVFFYSPISHVGIYAGNGMVVHSPTFGQGVKVAPMDQMPYSSARRY</sequence>
<organism evidence="8 9">
    <name type="scientific">Rhodococcus antarcticus</name>
    <dbReference type="NCBI Taxonomy" id="2987751"/>
    <lineage>
        <taxon>Bacteria</taxon>
        <taxon>Bacillati</taxon>
        <taxon>Actinomycetota</taxon>
        <taxon>Actinomycetes</taxon>
        <taxon>Mycobacteriales</taxon>
        <taxon>Nocardiaceae</taxon>
        <taxon>Rhodococcus</taxon>
    </lineage>
</organism>
<name>A0ABY6NW04_9NOCA</name>
<dbReference type="RefSeq" id="WP_265381674.1">
    <property type="nucleotide sequence ID" value="NZ_CP110615.1"/>
</dbReference>
<dbReference type="SUPFAM" id="SSF54001">
    <property type="entry name" value="Cysteine proteinases"/>
    <property type="match status" value="1"/>
</dbReference>
<evidence type="ECO:0000259" key="7">
    <source>
        <dbReference type="PROSITE" id="PS51935"/>
    </source>
</evidence>
<comment type="similarity">
    <text evidence="1">Belongs to the peptidase C40 family.</text>
</comment>
<evidence type="ECO:0000256" key="1">
    <source>
        <dbReference type="ARBA" id="ARBA00007074"/>
    </source>
</evidence>
<feature type="coiled-coil region" evidence="5">
    <location>
        <begin position="41"/>
        <end position="75"/>
    </location>
</feature>
<dbReference type="Pfam" id="PF00877">
    <property type="entry name" value="NLPC_P60"/>
    <property type="match status" value="1"/>
</dbReference>
<gene>
    <name evidence="8" type="ORF">RHODO2019_10050</name>
</gene>
<keyword evidence="6" id="KW-0732">Signal</keyword>
<keyword evidence="3" id="KW-0378">Hydrolase</keyword>
<keyword evidence="5" id="KW-0175">Coiled coil</keyword>
<dbReference type="InterPro" id="IPR038765">
    <property type="entry name" value="Papain-like_cys_pep_sf"/>
</dbReference>
<keyword evidence="2" id="KW-0645">Protease</keyword>
<proteinExistence type="inferred from homology"/>
<dbReference type="Gene3D" id="3.90.1720.10">
    <property type="entry name" value="endopeptidase domain like (from Nostoc punctiforme)"/>
    <property type="match status" value="1"/>
</dbReference>
<protein>
    <submittedName>
        <fullName evidence="8">NlpC/P60 family protein</fullName>
    </submittedName>
</protein>
<keyword evidence="9" id="KW-1185">Reference proteome</keyword>
<accession>A0ABY6NW04</accession>
<feature type="chain" id="PRO_5045307359" evidence="6">
    <location>
        <begin position="34"/>
        <end position="349"/>
    </location>
</feature>
<evidence type="ECO:0000313" key="8">
    <source>
        <dbReference type="EMBL" id="UZJ23567.1"/>
    </source>
</evidence>
<feature type="domain" description="NlpC/P60" evidence="7">
    <location>
        <begin position="235"/>
        <end position="349"/>
    </location>
</feature>
<dbReference type="Proteomes" id="UP001164965">
    <property type="component" value="Chromosome"/>
</dbReference>
<evidence type="ECO:0000256" key="6">
    <source>
        <dbReference type="SAM" id="SignalP"/>
    </source>
</evidence>
<evidence type="ECO:0000313" key="9">
    <source>
        <dbReference type="Proteomes" id="UP001164965"/>
    </source>
</evidence>
<feature type="signal peptide" evidence="6">
    <location>
        <begin position="1"/>
        <end position="33"/>
    </location>
</feature>